<gene>
    <name evidence="2" type="ORF">E6O75_ATG06612</name>
</gene>
<comment type="caution">
    <text evidence="2">The sequence shown here is derived from an EMBL/GenBank/DDBJ whole genome shotgun (WGS) entry which is preliminary data.</text>
</comment>
<feature type="compositionally biased region" description="Polar residues" evidence="1">
    <location>
        <begin position="522"/>
        <end position="537"/>
    </location>
</feature>
<feature type="compositionally biased region" description="Basic and acidic residues" evidence="1">
    <location>
        <begin position="12"/>
        <end position="21"/>
    </location>
</feature>
<reference evidence="2 3" key="1">
    <citation type="submission" date="2019-04" db="EMBL/GenBank/DDBJ databases">
        <title>High contiguity whole genome sequence and gene annotation resource for two Venturia nashicola isolates.</title>
        <authorList>
            <person name="Prokchorchik M."/>
            <person name="Won K."/>
            <person name="Lee Y."/>
            <person name="Choi E.D."/>
            <person name="Segonzac C."/>
            <person name="Sohn K.H."/>
        </authorList>
    </citation>
    <scope>NUCLEOTIDE SEQUENCE [LARGE SCALE GENOMIC DNA]</scope>
    <source>
        <strain evidence="2 3">PRI2</strain>
    </source>
</reference>
<dbReference type="OrthoDB" id="5428925at2759"/>
<feature type="region of interest" description="Disordered" evidence="1">
    <location>
        <begin position="627"/>
        <end position="646"/>
    </location>
</feature>
<feature type="compositionally biased region" description="Low complexity" evidence="1">
    <location>
        <begin position="511"/>
        <end position="521"/>
    </location>
</feature>
<feature type="compositionally biased region" description="Polar residues" evidence="1">
    <location>
        <begin position="492"/>
        <end position="506"/>
    </location>
</feature>
<name>A0A4Z1PAM2_9PEZI</name>
<evidence type="ECO:0000256" key="1">
    <source>
        <dbReference type="SAM" id="MobiDB-lite"/>
    </source>
</evidence>
<protein>
    <submittedName>
        <fullName evidence="2">Uncharacterized protein</fullName>
    </submittedName>
</protein>
<feature type="compositionally biased region" description="Polar residues" evidence="1">
    <location>
        <begin position="1"/>
        <end position="11"/>
    </location>
</feature>
<sequence length="669" mass="73525">MVPQNGVSRTNEQQRNHEKRSSAAAAIRRGNIQISNPIPEPITWVEGLVPDAPSQHPLGSHIVSPGLEEEQEGDYTHGLAVSTNEVQTREPLSHPNSKGLTQSIRETAHSQALNTPVGPTPDQRDSFITVSLPNQMDAKKKRRSGTIRTVLRKVFGRKEKTQSKQFSPTLGPGPKHEHSRSEPIPSTPTKLASIRSHEELCKQNPLRSQPADEYASLPVMTPTVLPFPMNINAPDPSASPSNYLSFETGPRVHRRRATLPSIVLSSDDAAALQKLCSSSDFRSTSSGTQTLGQSLPSPGIGMAFTSTKPENPNRRSRSASALRDLSTAQDLKSNTRRLSSEIRYWRTSRVDMEQLENDRRVSTSSECRSDNSNIAASVHNSVTAVSDAFADTGSSFHADNVNAFDFVCDATEPSSADKNGNVVEARLSQLEYNMQRLSISMQEATHQTTLKPFVLEKAPTQRKSYSTLNSSRNGLPSDSKGAVLPKRKRSTKQYTQARAASAGQTLPSPYPTSSSSGRYSPLASTMLSSGPAQMVRPSTSQAIPQARTAIMEETAPSPLIYDQLAPLYQALRYERSVRKGLETQVEQLRRDVFELGKVITQLRGNAGYPTPSPDVTLHHEVLQRSERNRFSGYDSDDDEGKELAEKWACPREETVARSWGRVSPEGEMF</sequence>
<dbReference type="EMBL" id="SNSC02000014">
    <property type="protein sequence ID" value="TID18536.1"/>
    <property type="molecule type" value="Genomic_DNA"/>
</dbReference>
<keyword evidence="3" id="KW-1185">Reference proteome</keyword>
<evidence type="ECO:0000313" key="3">
    <source>
        <dbReference type="Proteomes" id="UP000298493"/>
    </source>
</evidence>
<proteinExistence type="predicted"/>
<feature type="region of interest" description="Disordered" evidence="1">
    <location>
        <begin position="1"/>
        <end position="38"/>
    </location>
</feature>
<evidence type="ECO:0000313" key="2">
    <source>
        <dbReference type="EMBL" id="TID18536.1"/>
    </source>
</evidence>
<feature type="region of interest" description="Disordered" evidence="1">
    <location>
        <begin position="304"/>
        <end position="324"/>
    </location>
</feature>
<dbReference type="AlphaFoldDB" id="A0A4Z1PAM2"/>
<feature type="compositionally biased region" description="Polar residues" evidence="1">
    <location>
        <begin position="461"/>
        <end position="476"/>
    </location>
</feature>
<feature type="region of interest" description="Disordered" evidence="1">
    <location>
        <begin position="451"/>
        <end position="537"/>
    </location>
</feature>
<organism evidence="2 3">
    <name type="scientific">Venturia nashicola</name>
    <dbReference type="NCBI Taxonomy" id="86259"/>
    <lineage>
        <taxon>Eukaryota</taxon>
        <taxon>Fungi</taxon>
        <taxon>Dikarya</taxon>
        <taxon>Ascomycota</taxon>
        <taxon>Pezizomycotina</taxon>
        <taxon>Dothideomycetes</taxon>
        <taxon>Pleosporomycetidae</taxon>
        <taxon>Venturiales</taxon>
        <taxon>Venturiaceae</taxon>
        <taxon>Venturia</taxon>
    </lineage>
</organism>
<accession>A0A4Z1PAM2</accession>
<dbReference type="Proteomes" id="UP000298493">
    <property type="component" value="Unassembled WGS sequence"/>
</dbReference>
<feature type="region of interest" description="Disordered" evidence="1">
    <location>
        <begin position="152"/>
        <end position="192"/>
    </location>
</feature>